<protein>
    <submittedName>
        <fullName evidence="1">Uncharacterized protein</fullName>
    </submittedName>
</protein>
<name>A0A8K0DZ51_9ROSA</name>
<reference evidence="1" key="1">
    <citation type="submission" date="2020-03" db="EMBL/GenBank/DDBJ databases">
        <title>A high-quality chromosome-level genome assembly of a woody plant with both climbing and erect habits, Rhamnella rubrinervis.</title>
        <authorList>
            <person name="Lu Z."/>
            <person name="Yang Y."/>
            <person name="Zhu X."/>
            <person name="Sun Y."/>
        </authorList>
    </citation>
    <scope>NUCLEOTIDE SEQUENCE</scope>
    <source>
        <strain evidence="1">BYM</strain>
        <tissue evidence="1">Leaf</tissue>
    </source>
</reference>
<dbReference type="AlphaFoldDB" id="A0A8K0DZ51"/>
<comment type="caution">
    <text evidence="1">The sequence shown here is derived from an EMBL/GenBank/DDBJ whole genome shotgun (WGS) entry which is preliminary data.</text>
</comment>
<organism evidence="1 2">
    <name type="scientific">Rhamnella rubrinervis</name>
    <dbReference type="NCBI Taxonomy" id="2594499"/>
    <lineage>
        <taxon>Eukaryota</taxon>
        <taxon>Viridiplantae</taxon>
        <taxon>Streptophyta</taxon>
        <taxon>Embryophyta</taxon>
        <taxon>Tracheophyta</taxon>
        <taxon>Spermatophyta</taxon>
        <taxon>Magnoliopsida</taxon>
        <taxon>eudicotyledons</taxon>
        <taxon>Gunneridae</taxon>
        <taxon>Pentapetalae</taxon>
        <taxon>rosids</taxon>
        <taxon>fabids</taxon>
        <taxon>Rosales</taxon>
        <taxon>Rhamnaceae</taxon>
        <taxon>rhamnoid group</taxon>
        <taxon>Rhamneae</taxon>
        <taxon>Rhamnella</taxon>
    </lineage>
</organism>
<dbReference type="EMBL" id="VOIH02000009">
    <property type="protein sequence ID" value="KAF3436654.1"/>
    <property type="molecule type" value="Genomic_DNA"/>
</dbReference>
<evidence type="ECO:0000313" key="1">
    <source>
        <dbReference type="EMBL" id="KAF3436654.1"/>
    </source>
</evidence>
<proteinExistence type="predicted"/>
<evidence type="ECO:0000313" key="2">
    <source>
        <dbReference type="Proteomes" id="UP000796880"/>
    </source>
</evidence>
<dbReference type="Proteomes" id="UP000796880">
    <property type="component" value="Unassembled WGS sequence"/>
</dbReference>
<keyword evidence="2" id="KW-1185">Reference proteome</keyword>
<accession>A0A8K0DZ51</accession>
<gene>
    <name evidence="1" type="ORF">FNV43_RR19401</name>
</gene>
<sequence>MVSGGTDNGADTHPRTPKLIGCPCSVSTGNGFVDFVDRAPRQVKRVEVEALIFPCNLTQGGLRPGCCRRHWLESPIAERYSCGHGSAGFSTILTSGTVAELHNFDTTEIRGSLEFLGRVRGILRRHSAISGSATEEQEIGVAVRADRWSHTEAIFIRLNTTTSVKLVKEYLQRNY</sequence>